<evidence type="ECO:0000313" key="9">
    <source>
        <dbReference type="Proteomes" id="UP000644699"/>
    </source>
</evidence>
<keyword evidence="9" id="KW-1185">Reference proteome</keyword>
<keyword evidence="4" id="KW-0406">Ion transport</keyword>
<keyword evidence="4" id="KW-0410">Iron transport</keyword>
<evidence type="ECO:0000256" key="3">
    <source>
        <dbReference type="ARBA" id="ARBA00022448"/>
    </source>
</evidence>
<feature type="domain" description="Fe/B12 periplasmic-binding" evidence="7">
    <location>
        <begin position="30"/>
        <end position="292"/>
    </location>
</feature>
<dbReference type="InterPro" id="IPR006311">
    <property type="entry name" value="TAT_signal"/>
</dbReference>
<evidence type="ECO:0000256" key="2">
    <source>
        <dbReference type="ARBA" id="ARBA00008814"/>
    </source>
</evidence>
<keyword evidence="5 6" id="KW-0732">Signal</keyword>
<reference evidence="8" key="1">
    <citation type="journal article" date="2014" name="Int. J. Syst. Evol. Microbiol.">
        <title>Complete genome sequence of Corynebacterium casei LMG S-19264T (=DSM 44701T), isolated from a smear-ripened cheese.</title>
        <authorList>
            <consortium name="US DOE Joint Genome Institute (JGI-PGF)"/>
            <person name="Walter F."/>
            <person name="Albersmeier A."/>
            <person name="Kalinowski J."/>
            <person name="Ruckert C."/>
        </authorList>
    </citation>
    <scope>NUCLEOTIDE SEQUENCE</scope>
    <source>
        <strain evidence="8">CGMCC 1.15367</strain>
    </source>
</reference>
<dbReference type="Pfam" id="PF01497">
    <property type="entry name" value="Peripla_BP_2"/>
    <property type="match status" value="1"/>
</dbReference>
<protein>
    <submittedName>
        <fullName evidence="8">ABC transporter substrate-binding protein</fullName>
    </submittedName>
</protein>
<dbReference type="PANTHER" id="PTHR30532:SF1">
    <property type="entry name" value="IRON(3+)-HYDROXAMATE-BINDING PROTEIN FHUD"/>
    <property type="match status" value="1"/>
</dbReference>
<dbReference type="AlphaFoldDB" id="A0A916ZFW6"/>
<gene>
    <name evidence="8" type="ORF">GCM10011390_09550</name>
</gene>
<dbReference type="EMBL" id="BMIQ01000001">
    <property type="protein sequence ID" value="GGD92908.1"/>
    <property type="molecule type" value="Genomic_DNA"/>
</dbReference>
<evidence type="ECO:0000259" key="7">
    <source>
        <dbReference type="PROSITE" id="PS50983"/>
    </source>
</evidence>
<evidence type="ECO:0000256" key="5">
    <source>
        <dbReference type="ARBA" id="ARBA00022729"/>
    </source>
</evidence>
<dbReference type="InterPro" id="IPR051313">
    <property type="entry name" value="Bact_iron-sidero_bind"/>
</dbReference>
<accession>A0A916ZFW6</accession>
<sequence length="292" mass="30913">MPLALSRRDVLAGFAALAVPHPAGAATPARLVSMDYALAETAFMLGAPPFAVAGATDWPKWVVEPALPPGTVDVGDSQTANFELLAKLAPDFILTTPYLDPILPVLQRIGPTLRVSIYEDGAKILPCAVEAVRTLGAALDRQAAAEAFLAAADREFANLAERVRALPDRLPVLAISFLDPRHVRVYGGQGLYQGVLDRIGLANAFRGETLYWGFATIGVETLASLGEARVVIIDPVPPDVMPALARTPLWTELPFVKAGRVATMPASLMFGGVASGLRFARLLLATLEGRAA</sequence>
<comment type="similarity">
    <text evidence="2">Belongs to the bacterial solute-binding protein 8 family.</text>
</comment>
<keyword evidence="3" id="KW-0813">Transport</keyword>
<dbReference type="InterPro" id="IPR002491">
    <property type="entry name" value="ABC_transptr_periplasmic_BD"/>
</dbReference>
<dbReference type="SUPFAM" id="SSF53807">
    <property type="entry name" value="Helical backbone' metal receptor"/>
    <property type="match status" value="1"/>
</dbReference>
<evidence type="ECO:0000256" key="4">
    <source>
        <dbReference type="ARBA" id="ARBA00022496"/>
    </source>
</evidence>
<feature type="chain" id="PRO_5037747697" evidence="6">
    <location>
        <begin position="26"/>
        <end position="292"/>
    </location>
</feature>
<dbReference type="PANTHER" id="PTHR30532">
    <property type="entry name" value="IRON III DICITRATE-BINDING PERIPLASMIC PROTEIN"/>
    <property type="match status" value="1"/>
</dbReference>
<dbReference type="PRINTS" id="PR01715">
    <property type="entry name" value="FERRIBNDNGPP"/>
</dbReference>
<dbReference type="RefSeq" id="WP_188907034.1">
    <property type="nucleotide sequence ID" value="NZ_BMIQ01000001.1"/>
</dbReference>
<keyword evidence="4" id="KW-0408">Iron</keyword>
<name>A0A916ZFW6_9HYPH</name>
<proteinExistence type="inferred from homology"/>
<evidence type="ECO:0000256" key="6">
    <source>
        <dbReference type="SAM" id="SignalP"/>
    </source>
</evidence>
<evidence type="ECO:0000313" key="8">
    <source>
        <dbReference type="EMBL" id="GGD92908.1"/>
    </source>
</evidence>
<organism evidence="8 9">
    <name type="scientific">Aureimonas endophytica</name>
    <dbReference type="NCBI Taxonomy" id="2027858"/>
    <lineage>
        <taxon>Bacteria</taxon>
        <taxon>Pseudomonadati</taxon>
        <taxon>Pseudomonadota</taxon>
        <taxon>Alphaproteobacteria</taxon>
        <taxon>Hyphomicrobiales</taxon>
        <taxon>Aurantimonadaceae</taxon>
        <taxon>Aureimonas</taxon>
    </lineage>
</organism>
<dbReference type="PROSITE" id="PS51318">
    <property type="entry name" value="TAT"/>
    <property type="match status" value="1"/>
</dbReference>
<dbReference type="GO" id="GO:1901678">
    <property type="term" value="P:iron coordination entity transport"/>
    <property type="evidence" value="ECO:0007669"/>
    <property type="project" value="UniProtKB-ARBA"/>
</dbReference>
<feature type="signal peptide" evidence="6">
    <location>
        <begin position="1"/>
        <end position="25"/>
    </location>
</feature>
<comment type="caution">
    <text evidence="8">The sequence shown here is derived from an EMBL/GenBank/DDBJ whole genome shotgun (WGS) entry which is preliminary data.</text>
</comment>
<evidence type="ECO:0000256" key="1">
    <source>
        <dbReference type="ARBA" id="ARBA00004196"/>
    </source>
</evidence>
<dbReference type="PROSITE" id="PS50983">
    <property type="entry name" value="FE_B12_PBP"/>
    <property type="match status" value="1"/>
</dbReference>
<dbReference type="GO" id="GO:0030288">
    <property type="term" value="C:outer membrane-bounded periplasmic space"/>
    <property type="evidence" value="ECO:0007669"/>
    <property type="project" value="TreeGrafter"/>
</dbReference>
<dbReference type="Gene3D" id="3.40.50.1980">
    <property type="entry name" value="Nitrogenase molybdenum iron protein domain"/>
    <property type="match status" value="2"/>
</dbReference>
<reference evidence="8" key="2">
    <citation type="submission" date="2020-09" db="EMBL/GenBank/DDBJ databases">
        <authorList>
            <person name="Sun Q."/>
            <person name="Zhou Y."/>
        </authorList>
    </citation>
    <scope>NUCLEOTIDE SEQUENCE</scope>
    <source>
        <strain evidence="8">CGMCC 1.15367</strain>
    </source>
</reference>
<dbReference type="Proteomes" id="UP000644699">
    <property type="component" value="Unassembled WGS sequence"/>
</dbReference>
<comment type="subcellular location">
    <subcellularLocation>
        <location evidence="1">Cell envelope</location>
    </subcellularLocation>
</comment>